<dbReference type="GO" id="GO:0005886">
    <property type="term" value="C:plasma membrane"/>
    <property type="evidence" value="ECO:0007669"/>
    <property type="project" value="TreeGrafter"/>
</dbReference>
<comment type="similarity">
    <text evidence="1">Belongs to the F420H(2)-dependent quinone reductase family.</text>
</comment>
<accession>A4FGB8</accession>
<dbReference type="Pfam" id="PF04075">
    <property type="entry name" value="F420H2_quin_red"/>
    <property type="match status" value="1"/>
</dbReference>
<evidence type="ECO:0000256" key="1">
    <source>
        <dbReference type="ARBA" id="ARBA00008710"/>
    </source>
</evidence>
<proteinExistence type="inferred from homology"/>
<dbReference type="SUPFAM" id="SSF50475">
    <property type="entry name" value="FMN-binding split barrel"/>
    <property type="match status" value="1"/>
</dbReference>
<keyword evidence="4" id="KW-1185">Reference proteome</keyword>
<dbReference type="GO" id="GO:0016491">
    <property type="term" value="F:oxidoreductase activity"/>
    <property type="evidence" value="ECO:0007669"/>
    <property type="project" value="InterPro"/>
</dbReference>
<dbReference type="eggNOG" id="COG0748">
    <property type="taxonomic scope" value="Bacteria"/>
</dbReference>
<comment type="catalytic activity">
    <reaction evidence="2">
        <text>oxidized coenzyme F420-(gamma-L-Glu)(n) + a quinol + H(+) = reduced coenzyme F420-(gamma-L-Glu)(n) + a quinone</text>
        <dbReference type="Rhea" id="RHEA:39663"/>
        <dbReference type="Rhea" id="RHEA-COMP:12939"/>
        <dbReference type="Rhea" id="RHEA-COMP:14378"/>
        <dbReference type="ChEBI" id="CHEBI:15378"/>
        <dbReference type="ChEBI" id="CHEBI:24646"/>
        <dbReference type="ChEBI" id="CHEBI:132124"/>
        <dbReference type="ChEBI" id="CHEBI:133980"/>
        <dbReference type="ChEBI" id="CHEBI:139511"/>
    </reaction>
</comment>
<reference evidence="3 4" key="1">
    <citation type="journal article" date="2007" name="Nat. Biotechnol.">
        <title>Complete genome sequence of the erythromycin-producing bacterium Saccharopolyspora erythraea NRRL23338.</title>
        <authorList>
            <person name="Oliynyk M."/>
            <person name="Samborskyy M."/>
            <person name="Lester J.B."/>
            <person name="Mironenko T."/>
            <person name="Scott N."/>
            <person name="Dickens S."/>
            <person name="Haydock S.F."/>
            <person name="Leadlay P.F."/>
        </authorList>
    </citation>
    <scope>NUCLEOTIDE SEQUENCE [LARGE SCALE GENOMIC DNA]</scope>
    <source>
        <strain evidence="4">ATCC 11635 / DSM 40517 / JCM 4748 / NBRC 13426 / NCIMB 8594 / NRRL 2338</strain>
    </source>
</reference>
<dbReference type="AlphaFoldDB" id="A4FGB8"/>
<dbReference type="Proteomes" id="UP000006728">
    <property type="component" value="Chromosome"/>
</dbReference>
<dbReference type="KEGG" id="sen:SACE_3822"/>
<sequence>MSKLAKSLGKRQWFADMGKKLVPADLAVQKRTGGRISLLRAAGLPYLVLTATGRRSGQPRSVPLLYAPHGDEFVVVGSNWGQRHHPAWSANLLADPEATVQARGREIRVRARLVTGDERERLWRGVITDTWPAYDEYARRAGDRDIRVFVLSRTE</sequence>
<dbReference type="InterPro" id="IPR012349">
    <property type="entry name" value="Split_barrel_FMN-bd"/>
</dbReference>
<organism evidence="3 4">
    <name type="scientific">Saccharopolyspora erythraea (strain ATCC 11635 / DSM 40517 / JCM 4748 / NBRC 13426 / NCIMB 8594 / NRRL 2338)</name>
    <dbReference type="NCBI Taxonomy" id="405948"/>
    <lineage>
        <taxon>Bacteria</taxon>
        <taxon>Bacillati</taxon>
        <taxon>Actinomycetota</taxon>
        <taxon>Actinomycetes</taxon>
        <taxon>Pseudonocardiales</taxon>
        <taxon>Pseudonocardiaceae</taxon>
        <taxon>Saccharopolyspora</taxon>
    </lineage>
</organism>
<dbReference type="GO" id="GO:0070967">
    <property type="term" value="F:coenzyme F420 binding"/>
    <property type="evidence" value="ECO:0007669"/>
    <property type="project" value="TreeGrafter"/>
</dbReference>
<dbReference type="EMBL" id="AM420293">
    <property type="protein sequence ID" value="CAM03093.1"/>
    <property type="molecule type" value="Genomic_DNA"/>
</dbReference>
<evidence type="ECO:0008006" key="5">
    <source>
        <dbReference type="Google" id="ProtNLM"/>
    </source>
</evidence>
<dbReference type="PANTHER" id="PTHR39428:SF1">
    <property type="entry name" value="F420H(2)-DEPENDENT QUINONE REDUCTASE RV1261C"/>
    <property type="match status" value="1"/>
</dbReference>
<dbReference type="STRING" id="405948.SACE_3822"/>
<dbReference type="InterPro" id="IPR004378">
    <property type="entry name" value="F420H2_quin_Rdtase"/>
</dbReference>
<evidence type="ECO:0000256" key="2">
    <source>
        <dbReference type="ARBA" id="ARBA00049106"/>
    </source>
</evidence>
<evidence type="ECO:0000313" key="4">
    <source>
        <dbReference type="Proteomes" id="UP000006728"/>
    </source>
</evidence>
<name>A4FGB8_SACEN</name>
<protein>
    <recommendedName>
        <fullName evidence="5">Deazaflavin-dependent oxidoreductase (Nitroreductase family)</fullName>
    </recommendedName>
</protein>
<dbReference type="PANTHER" id="PTHR39428">
    <property type="entry name" value="F420H(2)-DEPENDENT QUINONE REDUCTASE RV1261C"/>
    <property type="match status" value="1"/>
</dbReference>
<dbReference type="Gene3D" id="2.30.110.10">
    <property type="entry name" value="Electron Transport, Fmn-binding Protein, Chain A"/>
    <property type="match status" value="1"/>
</dbReference>
<dbReference type="HOGENOM" id="CLU_114921_0_1_11"/>
<gene>
    <name evidence="3" type="ordered locus">SACE_3822</name>
</gene>
<evidence type="ECO:0000313" key="3">
    <source>
        <dbReference type="EMBL" id="CAM03093.1"/>
    </source>
</evidence>
<dbReference type="NCBIfam" id="TIGR00026">
    <property type="entry name" value="hi_GC_TIGR00026"/>
    <property type="match status" value="1"/>
</dbReference>